<keyword evidence="4" id="KW-1185">Reference proteome</keyword>
<dbReference type="GO" id="GO:0080120">
    <property type="term" value="P:CAAX-box protein maturation"/>
    <property type="evidence" value="ECO:0007669"/>
    <property type="project" value="UniProtKB-ARBA"/>
</dbReference>
<evidence type="ECO:0000313" key="3">
    <source>
        <dbReference type="EMBL" id="PRY58525.1"/>
    </source>
</evidence>
<evidence type="ECO:0000259" key="2">
    <source>
        <dbReference type="Pfam" id="PF02517"/>
    </source>
</evidence>
<feature type="transmembrane region" description="Helical" evidence="1">
    <location>
        <begin position="165"/>
        <end position="182"/>
    </location>
</feature>
<gene>
    <name evidence="3" type="ORF">B0I28_105238</name>
</gene>
<dbReference type="InterPro" id="IPR003675">
    <property type="entry name" value="Rce1/LyrA-like_dom"/>
</dbReference>
<reference evidence="3 4" key="1">
    <citation type="submission" date="2018-03" db="EMBL/GenBank/DDBJ databases">
        <title>Genomic Encyclopedia of Type Strains, Phase III (KMG-III): the genomes of soil and plant-associated and newly described type strains.</title>
        <authorList>
            <person name="Whitman W."/>
        </authorList>
    </citation>
    <scope>NUCLEOTIDE SEQUENCE [LARGE SCALE GENOMIC DNA]</scope>
    <source>
        <strain evidence="3 4">CGMCC 4.7067</strain>
    </source>
</reference>
<organism evidence="3 4">
    <name type="scientific">Glycomyces artemisiae</name>
    <dbReference type="NCBI Taxonomy" id="1076443"/>
    <lineage>
        <taxon>Bacteria</taxon>
        <taxon>Bacillati</taxon>
        <taxon>Actinomycetota</taxon>
        <taxon>Actinomycetes</taxon>
        <taxon>Glycomycetales</taxon>
        <taxon>Glycomycetaceae</taxon>
        <taxon>Glycomyces</taxon>
    </lineage>
</organism>
<feature type="transmembrane region" description="Helical" evidence="1">
    <location>
        <begin position="74"/>
        <end position="93"/>
    </location>
</feature>
<evidence type="ECO:0000313" key="4">
    <source>
        <dbReference type="Proteomes" id="UP000238176"/>
    </source>
</evidence>
<dbReference type="OrthoDB" id="5113140at2"/>
<feature type="domain" description="CAAX prenyl protease 2/Lysostaphin resistance protein A-like" evidence="2">
    <location>
        <begin position="104"/>
        <end position="201"/>
    </location>
</feature>
<feature type="transmembrane region" description="Helical" evidence="1">
    <location>
        <begin position="42"/>
        <end position="62"/>
    </location>
</feature>
<dbReference type="AlphaFoldDB" id="A0A2T0UKQ2"/>
<keyword evidence="1" id="KW-0812">Transmembrane</keyword>
<name>A0A2T0UKQ2_9ACTN</name>
<dbReference type="GO" id="GO:0004175">
    <property type="term" value="F:endopeptidase activity"/>
    <property type="evidence" value="ECO:0007669"/>
    <property type="project" value="UniProtKB-ARBA"/>
</dbReference>
<sequence>MRTSPVRAILLATAIQLVRFGLIIGALEIAPDLGIHGWYQGLFANAVCAAFAIGVVTWLKLWRHSGLFVLWKSGKAPLLLLPFVIEALVWLAYPGGFASQAPGIGLWALTLLLVGVNEELTSRVAVLQTLRTAFSSTWAVVIAGVMFGLQHLSLLATGSPSTEDLLTILVLTSVYGFSLGAFQVRFAWVLPLILVHAASDFTQILTTEPVPFAMHIVITLTLLAYGTWLLKGHKETPTGAPLIPPR</sequence>
<keyword evidence="1" id="KW-0472">Membrane</keyword>
<accession>A0A2T0UKQ2</accession>
<feature type="transmembrane region" description="Helical" evidence="1">
    <location>
        <begin position="99"/>
        <end position="116"/>
    </location>
</feature>
<feature type="transmembrane region" description="Helical" evidence="1">
    <location>
        <begin position="212"/>
        <end position="230"/>
    </location>
</feature>
<proteinExistence type="predicted"/>
<dbReference type="EMBL" id="PVTJ01000005">
    <property type="protein sequence ID" value="PRY58525.1"/>
    <property type="molecule type" value="Genomic_DNA"/>
</dbReference>
<feature type="transmembrane region" description="Helical" evidence="1">
    <location>
        <begin position="137"/>
        <end position="159"/>
    </location>
</feature>
<dbReference type="Proteomes" id="UP000238176">
    <property type="component" value="Unassembled WGS sequence"/>
</dbReference>
<dbReference type="RefSeq" id="WP_106364602.1">
    <property type="nucleotide sequence ID" value="NZ_PVTJ01000005.1"/>
</dbReference>
<evidence type="ECO:0000256" key="1">
    <source>
        <dbReference type="SAM" id="Phobius"/>
    </source>
</evidence>
<dbReference type="Pfam" id="PF02517">
    <property type="entry name" value="Rce1-like"/>
    <property type="match status" value="1"/>
</dbReference>
<protein>
    <recommendedName>
        <fullName evidence="2">CAAX prenyl protease 2/Lysostaphin resistance protein A-like domain-containing protein</fullName>
    </recommendedName>
</protein>
<keyword evidence="1" id="KW-1133">Transmembrane helix</keyword>
<comment type="caution">
    <text evidence="3">The sequence shown here is derived from an EMBL/GenBank/DDBJ whole genome shotgun (WGS) entry which is preliminary data.</text>
</comment>